<dbReference type="InterPro" id="IPR053860">
    <property type="entry name" value="DUF6932"/>
</dbReference>
<keyword evidence="2" id="KW-1185">Reference proteome</keyword>
<proteinExistence type="predicted"/>
<name>A0ABQ6T600_9GAMM</name>
<accession>A0ABQ6T600</accession>
<dbReference type="Proteomes" id="UP000326367">
    <property type="component" value="Unassembled WGS sequence"/>
</dbReference>
<evidence type="ECO:0000313" key="1">
    <source>
        <dbReference type="EMBL" id="KAA9004381.1"/>
    </source>
</evidence>
<organism evidence="1 2">
    <name type="scientific">Stenotrophomonas cyclobalanopsidis</name>
    <dbReference type="NCBI Taxonomy" id="2771362"/>
    <lineage>
        <taxon>Bacteria</taxon>
        <taxon>Pseudomonadati</taxon>
        <taxon>Pseudomonadota</taxon>
        <taxon>Gammaproteobacteria</taxon>
        <taxon>Lysobacterales</taxon>
        <taxon>Lysobacteraceae</taxon>
        <taxon>Stenotrophomonas</taxon>
    </lineage>
</organism>
<dbReference type="Pfam" id="PF22014">
    <property type="entry name" value="DUF6932"/>
    <property type="match status" value="1"/>
</dbReference>
<evidence type="ECO:0000313" key="2">
    <source>
        <dbReference type="Proteomes" id="UP000326367"/>
    </source>
</evidence>
<sequence>MAVPSWNAAGILPPIDLNDPVSRLRSPYLVSVLDFVAGLATTDERRVIADGLLRYRAGLHGLGFVDGFQWVNGSFCTDVETLEGRPPGDIDVVTFLHAPVDMDRAAVVAHNPHFFVSPLAKEKFHCDAYVVDFGSNPESVANLAAYWSSVWGHTRAGIWKGFLQIPLNPEFDERASNLLNGIEVAA</sequence>
<gene>
    <name evidence="1" type="ORF">FJU31_00575</name>
</gene>
<dbReference type="RefSeq" id="WP_150453054.1">
    <property type="nucleotide sequence ID" value="NZ_VYKI01000001.1"/>
</dbReference>
<comment type="caution">
    <text evidence="1">The sequence shown here is derived from an EMBL/GenBank/DDBJ whole genome shotgun (WGS) entry which is preliminary data.</text>
</comment>
<reference evidence="1 2" key="1">
    <citation type="journal article" date="2020" name="Antonie Van Leeuwenhoek">
        <title>Stenotrophomonas cyclobalanopsidis sp. nov., isolated from the leaf spot disease of Cyclobalanopsis patelliformis.</title>
        <authorList>
            <person name="Bian D.R."/>
            <person name="Xue H."/>
            <person name="Piao C.G."/>
            <person name="Li Y."/>
        </authorList>
    </citation>
    <scope>NUCLEOTIDE SEQUENCE [LARGE SCALE GENOMIC DNA]</scope>
    <source>
        <strain evidence="1 2">TPQG1-4</strain>
    </source>
</reference>
<dbReference type="EMBL" id="VYKI01000001">
    <property type="protein sequence ID" value="KAA9004381.1"/>
    <property type="molecule type" value="Genomic_DNA"/>
</dbReference>
<evidence type="ECO:0008006" key="3">
    <source>
        <dbReference type="Google" id="ProtNLM"/>
    </source>
</evidence>
<protein>
    <recommendedName>
        <fullName evidence="3">Nucleotidyltransferase family protein</fullName>
    </recommendedName>
</protein>